<keyword evidence="2" id="KW-0175">Coiled coil</keyword>
<reference evidence="5" key="1">
    <citation type="submission" date="2019-11" db="EMBL/GenBank/DDBJ databases">
        <title>Complete genome sequence of Corynebacterium kalinowskii 1959, a novel Corynebacterium species isolated from soil of a small paddock in Vilsendorf, Germany.</title>
        <authorList>
            <person name="Schaffert L."/>
            <person name="Ruwe M."/>
            <person name="Milse J."/>
            <person name="Hanuschka K."/>
            <person name="Ortseifen V."/>
            <person name="Droste J."/>
            <person name="Brandt D."/>
            <person name="Schlueter L."/>
            <person name="Kutter Y."/>
            <person name="Vinke S."/>
            <person name="Viehoefer P."/>
            <person name="Jacob L."/>
            <person name="Luebke N.-C."/>
            <person name="Schulte-Berndt E."/>
            <person name="Hain C."/>
            <person name="Linder M."/>
            <person name="Schmidt P."/>
            <person name="Wollenschlaeger L."/>
            <person name="Luttermann T."/>
            <person name="Thieme E."/>
            <person name="Hassa J."/>
            <person name="Haak M."/>
            <person name="Wittchen M."/>
            <person name="Mentz A."/>
            <person name="Persicke M."/>
            <person name="Busche T."/>
            <person name="Ruckert C."/>
        </authorList>
    </citation>
    <scope>NUCLEOTIDE SEQUENCE [LARGE SCALE GENOMIC DNA]</scope>
    <source>
        <strain evidence="5">1959</strain>
    </source>
</reference>
<dbReference type="InterPro" id="IPR009061">
    <property type="entry name" value="DNA-bd_dom_put_sf"/>
</dbReference>
<evidence type="ECO:0000313" key="5">
    <source>
        <dbReference type="Proteomes" id="UP000427071"/>
    </source>
</evidence>
<dbReference type="AlphaFoldDB" id="A0A6B8VGJ3"/>
<dbReference type="Proteomes" id="UP000427071">
    <property type="component" value="Chromosome"/>
</dbReference>
<dbReference type="PANTHER" id="PTHR30204:SF93">
    <property type="entry name" value="HTH MERR-TYPE DOMAIN-CONTAINING PROTEIN"/>
    <property type="match status" value="1"/>
</dbReference>
<gene>
    <name evidence="4" type="ORF">CKALI_12175</name>
</gene>
<dbReference type="PROSITE" id="PS50937">
    <property type="entry name" value="HTH_MERR_2"/>
    <property type="match status" value="1"/>
</dbReference>
<dbReference type="KEGG" id="ckw:CKALI_12175"/>
<dbReference type="PANTHER" id="PTHR30204">
    <property type="entry name" value="REDOX-CYCLING DRUG-SENSING TRANSCRIPTIONAL ACTIVATOR SOXR"/>
    <property type="match status" value="1"/>
</dbReference>
<dbReference type="GO" id="GO:0003700">
    <property type="term" value="F:DNA-binding transcription factor activity"/>
    <property type="evidence" value="ECO:0007669"/>
    <property type="project" value="InterPro"/>
</dbReference>
<keyword evidence="5" id="KW-1185">Reference proteome</keyword>
<dbReference type="Pfam" id="PF13411">
    <property type="entry name" value="MerR_1"/>
    <property type="match status" value="1"/>
</dbReference>
<protein>
    <submittedName>
        <fullName evidence="4">MerR family regulatory protein</fullName>
    </submittedName>
</protein>
<proteinExistence type="predicted"/>
<dbReference type="Gene3D" id="1.10.1660.10">
    <property type="match status" value="1"/>
</dbReference>
<dbReference type="SMART" id="SM00422">
    <property type="entry name" value="HTH_MERR"/>
    <property type="match status" value="1"/>
</dbReference>
<evidence type="ECO:0000256" key="1">
    <source>
        <dbReference type="ARBA" id="ARBA00023125"/>
    </source>
</evidence>
<feature type="coiled-coil region" evidence="2">
    <location>
        <begin position="79"/>
        <end position="106"/>
    </location>
</feature>
<sequence>MLIKELADTAGTTVRTVRYYHQEELLPIPRGTPRDYSFDHLVRLIRVRNLVASGLSISQVKKLIGSAEVDAQAELAATKRSIDEQIGALLEQKERLQRLEERHNQAPTAIPLPQRITNFYRLLLEREDDPVMRKVIKREQRMVEVLSHLGFLDSLDYLWSEDPSEEYLDLALRMFRSFRSITELSYEDAEREIDQMMDEHIRLSGFTPEQMPRVFEQFFGTPGGIKLIYLAYPHPNHKLYIRRFLERYVLEQP</sequence>
<organism evidence="4 5">
    <name type="scientific">Corynebacterium kalinowskii</name>
    <dbReference type="NCBI Taxonomy" id="2675216"/>
    <lineage>
        <taxon>Bacteria</taxon>
        <taxon>Bacillati</taxon>
        <taxon>Actinomycetota</taxon>
        <taxon>Actinomycetes</taxon>
        <taxon>Mycobacteriales</taxon>
        <taxon>Corynebacteriaceae</taxon>
        <taxon>Corynebacterium</taxon>
    </lineage>
</organism>
<evidence type="ECO:0000256" key="2">
    <source>
        <dbReference type="SAM" id="Coils"/>
    </source>
</evidence>
<dbReference type="InterPro" id="IPR000551">
    <property type="entry name" value="MerR-type_HTH_dom"/>
</dbReference>
<evidence type="ECO:0000259" key="3">
    <source>
        <dbReference type="PROSITE" id="PS50937"/>
    </source>
</evidence>
<name>A0A6B8VGJ3_9CORY</name>
<dbReference type="InterPro" id="IPR047057">
    <property type="entry name" value="MerR_fam"/>
</dbReference>
<feature type="domain" description="HTH merR-type" evidence="3">
    <location>
        <begin position="1"/>
        <end position="66"/>
    </location>
</feature>
<dbReference type="SUPFAM" id="SSF46955">
    <property type="entry name" value="Putative DNA-binding domain"/>
    <property type="match status" value="1"/>
</dbReference>
<dbReference type="RefSeq" id="WP_156193580.1">
    <property type="nucleotide sequence ID" value="NZ_CP046452.1"/>
</dbReference>
<dbReference type="EMBL" id="CP046452">
    <property type="protein sequence ID" value="QGU03273.1"/>
    <property type="molecule type" value="Genomic_DNA"/>
</dbReference>
<accession>A0A6B8VGJ3</accession>
<keyword evidence="1" id="KW-0238">DNA-binding</keyword>
<dbReference type="CDD" id="cd00592">
    <property type="entry name" value="HTH_MerR-like"/>
    <property type="match status" value="1"/>
</dbReference>
<evidence type="ECO:0000313" key="4">
    <source>
        <dbReference type="EMBL" id="QGU03273.1"/>
    </source>
</evidence>
<dbReference type="GO" id="GO:0003677">
    <property type="term" value="F:DNA binding"/>
    <property type="evidence" value="ECO:0007669"/>
    <property type="project" value="UniProtKB-KW"/>
</dbReference>